<name>A0ABC8WA69_9POAL</name>
<keyword evidence="4" id="KW-1185">Reference proteome</keyword>
<protein>
    <recommendedName>
        <fullName evidence="1">F-box domain-containing protein</fullName>
    </recommendedName>
</protein>
<dbReference type="EMBL" id="OZ075121">
    <property type="protein sequence ID" value="CAL4897834.1"/>
    <property type="molecule type" value="Genomic_DNA"/>
</dbReference>
<dbReference type="PROSITE" id="PS50181">
    <property type="entry name" value="FBOX"/>
    <property type="match status" value="1"/>
</dbReference>
<dbReference type="EMBL" id="OZ075122">
    <property type="protein sequence ID" value="CAL4905154.1"/>
    <property type="molecule type" value="Genomic_DNA"/>
</dbReference>
<reference evidence="3 4" key="2">
    <citation type="submission" date="2024-10" db="EMBL/GenBank/DDBJ databases">
        <authorList>
            <person name="Ryan C."/>
        </authorList>
    </citation>
    <scope>NUCLEOTIDE SEQUENCE [LARGE SCALE GENOMIC DNA]</scope>
</reference>
<feature type="domain" description="F-box" evidence="1">
    <location>
        <begin position="4"/>
        <end position="54"/>
    </location>
</feature>
<dbReference type="Proteomes" id="UP001497457">
    <property type="component" value="Chromosome 11b"/>
</dbReference>
<dbReference type="AlphaFoldDB" id="A0ABC8WA69"/>
<dbReference type="InterPro" id="IPR036047">
    <property type="entry name" value="F-box-like_dom_sf"/>
</dbReference>
<evidence type="ECO:0000259" key="1">
    <source>
        <dbReference type="PROSITE" id="PS50181"/>
    </source>
</evidence>
<dbReference type="Gene3D" id="1.20.1280.50">
    <property type="match status" value="1"/>
</dbReference>
<proteinExistence type="predicted"/>
<accession>A0ABC8WA69</accession>
<dbReference type="SUPFAM" id="SSF81383">
    <property type="entry name" value="F-box domain"/>
    <property type="match status" value="1"/>
</dbReference>
<gene>
    <name evidence="3" type="ORF">URODEC1_LOCUS11517</name>
    <name evidence="2" type="ORF">URODEC1_LOCUS7458</name>
</gene>
<dbReference type="Pfam" id="PF12937">
    <property type="entry name" value="F-box-like"/>
    <property type="match status" value="1"/>
</dbReference>
<dbReference type="SMART" id="SM00256">
    <property type="entry name" value="FBOX"/>
    <property type="match status" value="1"/>
</dbReference>
<reference evidence="4" key="1">
    <citation type="submission" date="2024-06" db="EMBL/GenBank/DDBJ databases">
        <authorList>
            <person name="Ryan C."/>
        </authorList>
    </citation>
    <scope>NUCLEOTIDE SEQUENCE [LARGE SCALE GENOMIC DNA]</scope>
</reference>
<dbReference type="PANTHER" id="PTHR31264">
    <property type="entry name" value="OS07G0554500 PROTEIN-RELATED"/>
    <property type="match status" value="1"/>
</dbReference>
<evidence type="ECO:0000313" key="3">
    <source>
        <dbReference type="EMBL" id="CAL4905154.1"/>
    </source>
</evidence>
<dbReference type="Proteomes" id="UP001497457">
    <property type="component" value="Chromosome 12b"/>
</dbReference>
<dbReference type="InterPro" id="IPR001810">
    <property type="entry name" value="F-box_dom"/>
</dbReference>
<dbReference type="PANTHER" id="PTHR31264:SF7">
    <property type="entry name" value="F-BOX DOMAIN CONTAINING PROTEIN, EXPRESSED"/>
    <property type="match status" value="1"/>
</dbReference>
<evidence type="ECO:0000313" key="2">
    <source>
        <dbReference type="EMBL" id="CAL4897834.1"/>
    </source>
</evidence>
<organism evidence="3 4">
    <name type="scientific">Urochloa decumbens</name>
    <dbReference type="NCBI Taxonomy" id="240449"/>
    <lineage>
        <taxon>Eukaryota</taxon>
        <taxon>Viridiplantae</taxon>
        <taxon>Streptophyta</taxon>
        <taxon>Embryophyta</taxon>
        <taxon>Tracheophyta</taxon>
        <taxon>Spermatophyta</taxon>
        <taxon>Magnoliopsida</taxon>
        <taxon>Liliopsida</taxon>
        <taxon>Poales</taxon>
        <taxon>Poaceae</taxon>
        <taxon>PACMAD clade</taxon>
        <taxon>Panicoideae</taxon>
        <taxon>Panicodae</taxon>
        <taxon>Paniceae</taxon>
        <taxon>Melinidinae</taxon>
        <taxon>Urochloa</taxon>
    </lineage>
</organism>
<sequence length="393" mass="44015">MSMPASLPVFPDEILEDIFLRLDAAADLARASAACTTFRRVVSGRRFRGRFRSLHPAPILGILEFNAFHPAKPPHRSAPAARALAQAADFSFSFLGAPKCWRVCDARDGRVLLYRRAGIPAAFPDLTVCDPLHRRYIQLPPIPDHLAAATGGSGFEEFDPFLDATTDKEKEEEDLSFRVICAVQCQHKLVTFHFSSVTGEWHGITFNRPTPLDPSMVKNCILFERHYVHSCFYWRYWGTGSLFILDTREMKFSVIDHDQLPSKYGCQQQAIVEVGEGRLGFVIARDGVLELYCKALGNKNNGVDAEWQHDKTIPLPQMGFCCYWSILAAAEGHILLQATPQDPSNIQSVTPESPCFTLDLKTFLVERLCVSSMHIRFAHLYASFPPSLSPPSI</sequence>
<evidence type="ECO:0000313" key="4">
    <source>
        <dbReference type="Proteomes" id="UP001497457"/>
    </source>
</evidence>